<reference evidence="7" key="1">
    <citation type="submission" date="2023-11" db="EMBL/GenBank/DDBJ databases">
        <authorList>
            <person name="Alioto T."/>
            <person name="Alioto T."/>
            <person name="Gomez Garrido J."/>
        </authorList>
    </citation>
    <scope>NUCLEOTIDE SEQUENCE</scope>
</reference>
<evidence type="ECO:0000256" key="5">
    <source>
        <dbReference type="SAM" id="MobiDB-lite"/>
    </source>
</evidence>
<dbReference type="Proteomes" id="UP001296104">
    <property type="component" value="Unassembled WGS sequence"/>
</dbReference>
<dbReference type="SUPFAM" id="SSF144083">
    <property type="entry name" value="Magnesium transport protein CorA, transmembrane region"/>
    <property type="match status" value="1"/>
</dbReference>
<dbReference type="EMBL" id="CAVMBE010000055">
    <property type="protein sequence ID" value="CAK4031897.1"/>
    <property type="molecule type" value="Genomic_DNA"/>
</dbReference>
<dbReference type="Gene3D" id="1.20.58.340">
    <property type="entry name" value="Magnesium transport protein CorA, transmembrane region"/>
    <property type="match status" value="1"/>
</dbReference>
<evidence type="ECO:0000256" key="2">
    <source>
        <dbReference type="ARBA" id="ARBA00022692"/>
    </source>
</evidence>
<evidence type="ECO:0000256" key="3">
    <source>
        <dbReference type="ARBA" id="ARBA00022989"/>
    </source>
</evidence>
<comment type="subcellular location">
    <subcellularLocation>
        <location evidence="1">Membrane</location>
        <topology evidence="1">Multi-pass membrane protein</topology>
    </subcellularLocation>
</comment>
<keyword evidence="3 6" id="KW-1133">Transmembrane helix</keyword>
<evidence type="ECO:0000256" key="1">
    <source>
        <dbReference type="ARBA" id="ARBA00004141"/>
    </source>
</evidence>
<organism evidence="7 8">
    <name type="scientific">Lecanosticta acicola</name>
    <dbReference type="NCBI Taxonomy" id="111012"/>
    <lineage>
        <taxon>Eukaryota</taxon>
        <taxon>Fungi</taxon>
        <taxon>Dikarya</taxon>
        <taxon>Ascomycota</taxon>
        <taxon>Pezizomycotina</taxon>
        <taxon>Dothideomycetes</taxon>
        <taxon>Dothideomycetidae</taxon>
        <taxon>Mycosphaerellales</taxon>
        <taxon>Mycosphaerellaceae</taxon>
        <taxon>Lecanosticta</taxon>
    </lineage>
</organism>
<keyword evidence="8" id="KW-1185">Reference proteome</keyword>
<keyword evidence="2 6" id="KW-0812">Transmembrane</keyword>
<protein>
    <submittedName>
        <fullName evidence="7">Uncharacterized protein</fullName>
    </submittedName>
</protein>
<keyword evidence="4 6" id="KW-0472">Membrane</keyword>
<gene>
    <name evidence="7" type="ORF">LECACI_7A007055</name>
</gene>
<feature type="region of interest" description="Disordered" evidence="5">
    <location>
        <begin position="1"/>
        <end position="59"/>
    </location>
</feature>
<accession>A0AAI9ED01</accession>
<comment type="caution">
    <text evidence="7">The sequence shown here is derived from an EMBL/GenBank/DDBJ whole genome shotgun (WGS) entry which is preliminary data.</text>
</comment>
<feature type="transmembrane region" description="Helical" evidence="6">
    <location>
        <begin position="613"/>
        <end position="633"/>
    </location>
</feature>
<evidence type="ECO:0000313" key="7">
    <source>
        <dbReference type="EMBL" id="CAK4031897.1"/>
    </source>
</evidence>
<dbReference type="GO" id="GO:0016020">
    <property type="term" value="C:membrane"/>
    <property type="evidence" value="ECO:0007669"/>
    <property type="project" value="UniProtKB-SubCell"/>
</dbReference>
<evidence type="ECO:0000256" key="6">
    <source>
        <dbReference type="SAM" id="Phobius"/>
    </source>
</evidence>
<dbReference type="InterPro" id="IPR045863">
    <property type="entry name" value="CorA_TM1_TM2"/>
</dbReference>
<dbReference type="AlphaFoldDB" id="A0AAI9ED01"/>
<evidence type="ECO:0000256" key="4">
    <source>
        <dbReference type="ARBA" id="ARBA00023136"/>
    </source>
</evidence>
<evidence type="ECO:0000313" key="8">
    <source>
        <dbReference type="Proteomes" id="UP001296104"/>
    </source>
</evidence>
<proteinExistence type="predicted"/>
<sequence>MGHSFSRPPSPAHRRDIEASCPPQQPPSRPHANDSHASFSAEDDRSFEQEGEEDDRAKRAREEISKLDDEYEWLHFRHGPKIDKFGDAVQPHTDEGGEPYFIGDAYQDINPVFASEWAIPNPGPYLRYVKQLAQTWKHLEYLCHWMEVTCAPPKWKFLRREQNAASREERAARTKVRVIDYTNASLDASEEYYDCATLRRALDDSRQTTDARQTRLIIAEDLSRDLVETLGDYYDVDPLFFASHIGDYLFHNTRDRWAELPTLDADARKMPHFCLSYLRGRYYEREEDFEEAERQTGMFNVLRRLDSDRSRKRLQNGLIDTRDASVALSRAKTSLWCKPRKQGDPITAILLVDPTVGHGHPLWGGYRPFTQTPSMQSWRDNPYQSFDAPERKSLFEDVVYWSERMTAQDLALADRDPRCLALSMLKLVIADWLTVLKYMTSTLGKLEWELEVPHWGRGGVHETDRLLKKLSPWRRNVGYYETMISQAIARLFPPEVRAPLHTSAPAGANAFDTPLRPPDHYWSYDQSHDTGIRSLWLDFQNVKRQMDEVQARIRDIEQIAFNASNIEESRRAVEQNRSIGTLTFLATIFIPLNFTSSFLSISADFSEARTTVLLWFAIGIPLTVLTLLVLNLLHRGRKGYLLKALRKWLRESVIQAY</sequence>
<name>A0AAI9ED01_9PEZI</name>